<dbReference type="GO" id="GO:0003723">
    <property type="term" value="F:RNA binding"/>
    <property type="evidence" value="ECO:0007669"/>
    <property type="project" value="InterPro"/>
</dbReference>
<dbReference type="InterPro" id="IPR029026">
    <property type="entry name" value="tRNA_m1G_MTases_N"/>
</dbReference>
<feature type="domain" description="tRNA/rRNA methyltransferase SpoU type" evidence="3">
    <location>
        <begin position="164"/>
        <end position="306"/>
    </location>
</feature>
<dbReference type="GO" id="GO:0032259">
    <property type="term" value="P:methylation"/>
    <property type="evidence" value="ECO:0007669"/>
    <property type="project" value="UniProtKB-KW"/>
</dbReference>
<dbReference type="Proteomes" id="UP000094828">
    <property type="component" value="Unassembled WGS sequence"/>
</dbReference>
<dbReference type="PANTHER" id="PTHR43191:SF2">
    <property type="entry name" value="RRNA METHYLTRANSFERASE 3, MITOCHONDRIAL"/>
    <property type="match status" value="1"/>
</dbReference>
<accession>A0A1C3E9I5</accession>
<dbReference type="AlphaFoldDB" id="A0A1C3E9I5"/>
<comment type="caution">
    <text evidence="4">The sequence shown here is derived from an EMBL/GenBank/DDBJ whole genome shotgun (WGS) entry which is preliminary data.</text>
</comment>
<evidence type="ECO:0000256" key="2">
    <source>
        <dbReference type="ARBA" id="ARBA00022679"/>
    </source>
</evidence>
<keyword evidence="5" id="KW-1185">Reference proteome</keyword>
<dbReference type="InterPro" id="IPR051259">
    <property type="entry name" value="rRNA_Methyltransferase"/>
</dbReference>
<dbReference type="OrthoDB" id="9794400at2"/>
<dbReference type="Gene3D" id="3.40.1280.10">
    <property type="match status" value="1"/>
</dbReference>
<evidence type="ECO:0000313" key="4">
    <source>
        <dbReference type="EMBL" id="ODA29937.1"/>
    </source>
</evidence>
<name>A0A1C3E9I5_9PLAN</name>
<gene>
    <name evidence="4" type="ORF">A6X21_06230</name>
</gene>
<evidence type="ECO:0000313" key="5">
    <source>
        <dbReference type="Proteomes" id="UP000094828"/>
    </source>
</evidence>
<dbReference type="Pfam" id="PF00588">
    <property type="entry name" value="SpoU_methylase"/>
    <property type="match status" value="1"/>
</dbReference>
<protein>
    <recommendedName>
        <fullName evidence="3">tRNA/rRNA methyltransferase SpoU type domain-containing protein</fullName>
    </recommendedName>
</protein>
<dbReference type="PANTHER" id="PTHR43191">
    <property type="entry name" value="RRNA METHYLTRANSFERASE 3"/>
    <property type="match status" value="1"/>
</dbReference>
<dbReference type="InterPro" id="IPR029064">
    <property type="entry name" value="Ribosomal_eL30-like_sf"/>
</dbReference>
<dbReference type="InterPro" id="IPR001537">
    <property type="entry name" value="SpoU_MeTrfase"/>
</dbReference>
<dbReference type="GO" id="GO:0006396">
    <property type="term" value="P:RNA processing"/>
    <property type="evidence" value="ECO:0007669"/>
    <property type="project" value="InterPro"/>
</dbReference>
<dbReference type="SUPFAM" id="SSF55315">
    <property type="entry name" value="L30e-like"/>
    <property type="match status" value="1"/>
</dbReference>
<dbReference type="CDD" id="cd18095">
    <property type="entry name" value="SpoU-like_rRNA-MTase"/>
    <property type="match status" value="1"/>
</dbReference>
<sequence length="310" mass="34122">MARQQRPLKASTPEQSLAIISEVAPMPLIPVSDLLDKDLDVYRDVKAQNAMRHGKYFIVEGVRTVERLLASEFETASILVTQDKVAAWEGLIPPEIPVYIMPTEMASQLIGFHLHVGVMACGLRRRTASLEQLLGLPDPPKDQRLATTISAEKSHERTAVPKPLLVVCPNCDNPENLGAIIRIASAFQATGLLLGNACCDPFSRRVIRVSMGNIFGLTIRESRHLGRDLQRLRTEFGFETMGAVLSDSAVSLKNVQRPHRLALLLGNEAEGLTTEWMDQCDHLVTIPMPPDVDSLNVAVAAGIFLYQLTN</sequence>
<evidence type="ECO:0000256" key="1">
    <source>
        <dbReference type="ARBA" id="ARBA00022603"/>
    </source>
</evidence>
<reference evidence="4 5" key="1">
    <citation type="submission" date="2016-05" db="EMBL/GenBank/DDBJ databases">
        <title>Genomic and physiological characterization of Planctopirus sp. isolated from fresh water lake.</title>
        <authorList>
            <person name="Subhash Y."/>
            <person name="Ramana C."/>
        </authorList>
    </citation>
    <scope>NUCLEOTIDE SEQUENCE [LARGE SCALE GENOMIC DNA]</scope>
    <source>
        <strain evidence="4 5">JC280</strain>
    </source>
</reference>
<keyword evidence="1" id="KW-0489">Methyltransferase</keyword>
<dbReference type="GO" id="GO:0008173">
    <property type="term" value="F:RNA methyltransferase activity"/>
    <property type="evidence" value="ECO:0007669"/>
    <property type="project" value="InterPro"/>
</dbReference>
<dbReference type="InterPro" id="IPR029028">
    <property type="entry name" value="Alpha/beta_knot_MTases"/>
</dbReference>
<organism evidence="4 5">
    <name type="scientific">Planctopirus hydrillae</name>
    <dbReference type="NCBI Taxonomy" id="1841610"/>
    <lineage>
        <taxon>Bacteria</taxon>
        <taxon>Pseudomonadati</taxon>
        <taxon>Planctomycetota</taxon>
        <taxon>Planctomycetia</taxon>
        <taxon>Planctomycetales</taxon>
        <taxon>Planctomycetaceae</taxon>
        <taxon>Planctopirus</taxon>
    </lineage>
</organism>
<evidence type="ECO:0000259" key="3">
    <source>
        <dbReference type="Pfam" id="PF00588"/>
    </source>
</evidence>
<dbReference type="STRING" id="1841610.A6X21_06230"/>
<dbReference type="SUPFAM" id="SSF75217">
    <property type="entry name" value="alpha/beta knot"/>
    <property type="match status" value="1"/>
</dbReference>
<proteinExistence type="predicted"/>
<keyword evidence="2" id="KW-0808">Transferase</keyword>
<dbReference type="EMBL" id="LYDR01000116">
    <property type="protein sequence ID" value="ODA29937.1"/>
    <property type="molecule type" value="Genomic_DNA"/>
</dbReference>